<evidence type="ECO:0000256" key="1">
    <source>
        <dbReference type="SAM" id="Phobius"/>
    </source>
</evidence>
<dbReference type="InterPro" id="IPR051158">
    <property type="entry name" value="Metallophosphoesterase_sf"/>
</dbReference>
<dbReference type="AlphaFoldDB" id="A0A4R1Q3H2"/>
<dbReference type="OrthoDB" id="9780884at2"/>
<feature type="transmembrane region" description="Helical" evidence="1">
    <location>
        <begin position="55"/>
        <end position="80"/>
    </location>
</feature>
<keyword evidence="1" id="KW-0812">Transmembrane</keyword>
<dbReference type="PANTHER" id="PTHR31302">
    <property type="entry name" value="TRANSMEMBRANE PROTEIN WITH METALLOPHOSPHOESTERASE DOMAIN-RELATED"/>
    <property type="match status" value="1"/>
</dbReference>
<sequence>MESGFVVNNKTAVTFIKGKWAHVSMKTKYIMITILSLGIYCMTSYYIGLKLAGSLLAAASPAVTGLYWAVFAFLTAAYFLGRGGAMFYASALNDWLIWIGAYWLAFYFYLLLFWCAVDFSLWIGHLAGVIPLEITSNLPVVGWSIVLAVCLLVVYGIWVANSPQLRHYDIRIHKKTPVHSIHIIMISDLHLGLLVGRRRLENLVTAINQQKPDIVLLPGDILDENIGVFVDDNMPEILRRLRPKYGIFGCLGSHEYIWGDSEKTVQELSKANITLLRDQAVKIADSFYLAGRDDYYREKLTDSPRKPLKEILQQCDRALPIIVMDHQPVEVEAGEQQGIDLYLAGHTHHGQLFPLNFLTQAMFKLDWGYWHSGAFHMIVSSGFGTWGPPVRVGTQSEWVSINIQFDN</sequence>
<dbReference type="InterPro" id="IPR029052">
    <property type="entry name" value="Metallo-depent_PP-like"/>
</dbReference>
<feature type="transmembrane region" description="Helical" evidence="1">
    <location>
        <begin position="138"/>
        <end position="158"/>
    </location>
</feature>
<feature type="domain" description="Calcineurin-like phosphoesterase" evidence="2">
    <location>
        <begin position="182"/>
        <end position="349"/>
    </location>
</feature>
<organism evidence="3 4">
    <name type="scientific">Anaerospora hongkongensis</name>
    <dbReference type="NCBI Taxonomy" id="244830"/>
    <lineage>
        <taxon>Bacteria</taxon>
        <taxon>Bacillati</taxon>
        <taxon>Bacillota</taxon>
        <taxon>Negativicutes</taxon>
        <taxon>Selenomonadales</taxon>
        <taxon>Sporomusaceae</taxon>
        <taxon>Anaerospora</taxon>
    </lineage>
</organism>
<comment type="caution">
    <text evidence="3">The sequence shown here is derived from an EMBL/GenBank/DDBJ whole genome shotgun (WGS) entry which is preliminary data.</text>
</comment>
<evidence type="ECO:0000313" key="4">
    <source>
        <dbReference type="Proteomes" id="UP000295063"/>
    </source>
</evidence>
<dbReference type="PANTHER" id="PTHR31302:SF0">
    <property type="entry name" value="TRANSMEMBRANE PROTEIN WITH METALLOPHOSPHOESTERASE DOMAIN"/>
    <property type="match status" value="1"/>
</dbReference>
<gene>
    <name evidence="3" type="ORF">EV210_10324</name>
</gene>
<evidence type="ECO:0000313" key="3">
    <source>
        <dbReference type="EMBL" id="TCL38552.1"/>
    </source>
</evidence>
<evidence type="ECO:0000259" key="2">
    <source>
        <dbReference type="Pfam" id="PF00149"/>
    </source>
</evidence>
<keyword evidence="1" id="KW-0472">Membrane</keyword>
<reference evidence="3 4" key="1">
    <citation type="submission" date="2019-03" db="EMBL/GenBank/DDBJ databases">
        <title>Genomic Encyclopedia of Type Strains, Phase IV (KMG-IV): sequencing the most valuable type-strain genomes for metagenomic binning, comparative biology and taxonomic classification.</title>
        <authorList>
            <person name="Goeker M."/>
        </authorList>
    </citation>
    <scope>NUCLEOTIDE SEQUENCE [LARGE SCALE GENOMIC DNA]</scope>
    <source>
        <strain evidence="3 4">DSM 15969</strain>
    </source>
</reference>
<protein>
    <recommendedName>
        <fullName evidence="2">Calcineurin-like phosphoesterase domain-containing protein</fullName>
    </recommendedName>
</protein>
<feature type="transmembrane region" description="Helical" evidence="1">
    <location>
        <begin position="29"/>
        <end position="48"/>
    </location>
</feature>
<proteinExistence type="predicted"/>
<accession>A0A4R1Q3H2</accession>
<dbReference type="EMBL" id="SLUI01000003">
    <property type="protein sequence ID" value="TCL38552.1"/>
    <property type="molecule type" value="Genomic_DNA"/>
</dbReference>
<dbReference type="Pfam" id="PF00149">
    <property type="entry name" value="Metallophos"/>
    <property type="match status" value="1"/>
</dbReference>
<dbReference type="CDD" id="cd07385">
    <property type="entry name" value="MPP_YkuE_C"/>
    <property type="match status" value="1"/>
</dbReference>
<feature type="transmembrane region" description="Helical" evidence="1">
    <location>
        <begin position="95"/>
        <end position="117"/>
    </location>
</feature>
<keyword evidence="1" id="KW-1133">Transmembrane helix</keyword>
<dbReference type="Gene3D" id="3.60.21.10">
    <property type="match status" value="1"/>
</dbReference>
<dbReference type="SUPFAM" id="SSF56300">
    <property type="entry name" value="Metallo-dependent phosphatases"/>
    <property type="match status" value="1"/>
</dbReference>
<dbReference type="Proteomes" id="UP000295063">
    <property type="component" value="Unassembled WGS sequence"/>
</dbReference>
<dbReference type="GO" id="GO:0016787">
    <property type="term" value="F:hydrolase activity"/>
    <property type="evidence" value="ECO:0007669"/>
    <property type="project" value="InterPro"/>
</dbReference>
<name>A0A4R1Q3H2_9FIRM</name>
<keyword evidence="4" id="KW-1185">Reference proteome</keyword>
<dbReference type="InterPro" id="IPR004843">
    <property type="entry name" value="Calcineurin-like_PHP"/>
</dbReference>